<keyword evidence="1 2" id="KW-0807">Transducer</keyword>
<evidence type="ECO:0000259" key="5">
    <source>
        <dbReference type="PROSITE" id="PS50111"/>
    </source>
</evidence>
<dbReference type="GO" id="GO:0016020">
    <property type="term" value="C:membrane"/>
    <property type="evidence" value="ECO:0007669"/>
    <property type="project" value="InterPro"/>
</dbReference>
<dbReference type="AlphaFoldDB" id="A0A160IKY5"/>
<feature type="transmembrane region" description="Helical" evidence="4">
    <location>
        <begin position="111"/>
        <end position="129"/>
    </location>
</feature>
<protein>
    <recommendedName>
        <fullName evidence="5">Methyl-accepting transducer domain-containing protein</fullName>
    </recommendedName>
</protein>
<evidence type="ECO:0000313" key="7">
    <source>
        <dbReference type="Proteomes" id="UP000076623"/>
    </source>
</evidence>
<sequence length="491" mass="54030">MNPSFASNLQTNKLVTKMLWGMYFLGLASTYASTKTINSVFFYGIAGLLILLSLSIWTYRKWAPFAVQYFVVIGLTILTVIMADSNPKISTYLMTYVCLAVITLYHNYLSILLSGISGLLLTNFFFFQYKETMFAGQDPKIIISLNVFLTVITAALVAQARIGQRMHENILSAEKQSEQDKMKLEQLLSKIKDASENLHHFSQSVKENVTRTGEISSNITYAFTEVAKGVESQAVSVGGMSHSVTSTNDVAKGLFQHSNDMKKLSEQTAIVTNAGENQILELSSKMKEVSELMQQTNTLMYELNQQSESIEGILTTIEEISSQTNLLALNAAIEAARAGDQGRGFAVVADEVRRLAEDSQHSTKQIGSILSEIRNKAQQAAQFVNGSQGVVTSSLEATEKTAENFNQILMNTNQVAAQSSEVQELINQLYESTGYIVGEIHSVSGIAETSSGSVEEVLASVEEQHKCVEEVVDSFNKFEALTSELNELVKE</sequence>
<feature type="domain" description="Methyl-accepting transducer" evidence="5">
    <location>
        <begin position="208"/>
        <end position="465"/>
    </location>
</feature>
<feature type="coiled-coil region" evidence="3">
    <location>
        <begin position="174"/>
        <end position="204"/>
    </location>
</feature>
<feature type="transmembrane region" description="Helical" evidence="4">
    <location>
        <begin position="65"/>
        <end position="82"/>
    </location>
</feature>
<evidence type="ECO:0000256" key="1">
    <source>
        <dbReference type="ARBA" id="ARBA00023224"/>
    </source>
</evidence>
<feature type="transmembrane region" description="Helical" evidence="4">
    <location>
        <begin position="14"/>
        <end position="33"/>
    </location>
</feature>
<feature type="transmembrane region" description="Helical" evidence="4">
    <location>
        <begin position="40"/>
        <end position="59"/>
    </location>
</feature>
<dbReference type="InterPro" id="IPR004089">
    <property type="entry name" value="MCPsignal_dom"/>
</dbReference>
<accession>A0A160IKY5</accession>
<proteinExistence type="predicted"/>
<name>A0A160IKY5_9BACL</name>
<keyword evidence="7" id="KW-1185">Reference proteome</keyword>
<feature type="transmembrane region" description="Helical" evidence="4">
    <location>
        <begin position="141"/>
        <end position="162"/>
    </location>
</feature>
<dbReference type="Proteomes" id="UP000076623">
    <property type="component" value="Chromosome"/>
</dbReference>
<dbReference type="PROSITE" id="PS50111">
    <property type="entry name" value="CHEMOTAXIS_TRANSDUC_2"/>
    <property type="match status" value="1"/>
</dbReference>
<dbReference type="RefSeq" id="WP_066392857.1">
    <property type="nucleotide sequence ID" value="NZ_CP015378.1"/>
</dbReference>
<dbReference type="PANTHER" id="PTHR32089">
    <property type="entry name" value="METHYL-ACCEPTING CHEMOTAXIS PROTEIN MCPB"/>
    <property type="match status" value="1"/>
</dbReference>
<evidence type="ECO:0000256" key="2">
    <source>
        <dbReference type="PROSITE-ProRule" id="PRU00284"/>
    </source>
</evidence>
<evidence type="ECO:0000256" key="3">
    <source>
        <dbReference type="SAM" id="Coils"/>
    </source>
</evidence>
<keyword evidence="4" id="KW-0472">Membrane</keyword>
<dbReference type="SMART" id="SM00283">
    <property type="entry name" value="MA"/>
    <property type="match status" value="1"/>
</dbReference>
<keyword evidence="4" id="KW-1133">Transmembrane helix</keyword>
<dbReference type="Pfam" id="PF00015">
    <property type="entry name" value="MCPsignal"/>
    <property type="match status" value="1"/>
</dbReference>
<dbReference type="STRING" id="1221500.ABE65_006980"/>
<dbReference type="EMBL" id="CP015378">
    <property type="protein sequence ID" value="ANC76557.1"/>
    <property type="molecule type" value="Genomic_DNA"/>
</dbReference>
<gene>
    <name evidence="6" type="ORF">ABE65_006980</name>
</gene>
<evidence type="ECO:0000313" key="6">
    <source>
        <dbReference type="EMBL" id="ANC76557.1"/>
    </source>
</evidence>
<dbReference type="PANTHER" id="PTHR32089:SF112">
    <property type="entry name" value="LYSOZYME-LIKE PROTEIN-RELATED"/>
    <property type="match status" value="1"/>
</dbReference>
<keyword evidence="4" id="KW-0812">Transmembrane</keyword>
<reference evidence="6 7" key="1">
    <citation type="submission" date="2016-04" db="EMBL/GenBank/DDBJ databases">
        <title>Complete genome sequence of Fictibacillus phosphorivorans G25-29, a strain toxic to nematodes.</title>
        <authorList>
            <person name="Zheng Z."/>
        </authorList>
    </citation>
    <scope>NUCLEOTIDE SEQUENCE [LARGE SCALE GENOMIC DNA]</scope>
    <source>
        <strain evidence="6 7">G25-29</strain>
    </source>
</reference>
<dbReference type="GO" id="GO:0007165">
    <property type="term" value="P:signal transduction"/>
    <property type="evidence" value="ECO:0007669"/>
    <property type="project" value="UniProtKB-KW"/>
</dbReference>
<dbReference type="SUPFAM" id="SSF58104">
    <property type="entry name" value="Methyl-accepting chemotaxis protein (MCP) signaling domain"/>
    <property type="match status" value="1"/>
</dbReference>
<organism evidence="6 7">
    <name type="scientific">Fictibacillus phosphorivorans</name>
    <dbReference type="NCBI Taxonomy" id="1221500"/>
    <lineage>
        <taxon>Bacteria</taxon>
        <taxon>Bacillati</taxon>
        <taxon>Bacillota</taxon>
        <taxon>Bacilli</taxon>
        <taxon>Bacillales</taxon>
        <taxon>Fictibacillaceae</taxon>
        <taxon>Fictibacillus</taxon>
    </lineage>
</organism>
<dbReference type="Gene3D" id="1.10.287.950">
    <property type="entry name" value="Methyl-accepting chemotaxis protein"/>
    <property type="match status" value="1"/>
</dbReference>
<evidence type="ECO:0000256" key="4">
    <source>
        <dbReference type="SAM" id="Phobius"/>
    </source>
</evidence>
<keyword evidence="3" id="KW-0175">Coiled coil</keyword>
<dbReference type="KEGG" id="fpn:ABE65_006980"/>